<proteinExistence type="predicted"/>
<dbReference type="AlphaFoldDB" id="A0A2C1LNG8"/>
<dbReference type="InterPro" id="IPR019734">
    <property type="entry name" value="TPR_rpt"/>
</dbReference>
<dbReference type="SMART" id="SM00028">
    <property type="entry name" value="TPR"/>
    <property type="match status" value="5"/>
</dbReference>
<reference evidence="1 2" key="1">
    <citation type="submission" date="2017-09" db="EMBL/GenBank/DDBJ databases">
        <title>Large-scale bioinformatics analysis of Bacillus genomes uncovers conserved roles of natural products in bacterial physiology.</title>
        <authorList>
            <consortium name="Agbiome Team Llc"/>
            <person name="Bleich R.M."/>
            <person name="Grubbs K.J."/>
            <person name="Santa Maria K.C."/>
            <person name="Allen S.E."/>
            <person name="Farag S."/>
            <person name="Shank E.A."/>
            <person name="Bowers A."/>
        </authorList>
    </citation>
    <scope>NUCLEOTIDE SEQUENCE [LARGE SCALE GENOMIC DNA]</scope>
    <source>
        <strain evidence="1 2">AFS040105</strain>
    </source>
</reference>
<dbReference type="Gene3D" id="1.25.40.10">
    <property type="entry name" value="Tetratricopeptide repeat domain"/>
    <property type="match status" value="1"/>
</dbReference>
<protein>
    <submittedName>
        <fullName evidence="1">Uncharacterized protein</fullName>
    </submittedName>
</protein>
<comment type="caution">
    <text evidence="1">The sequence shown here is derived from an EMBL/GenBank/DDBJ whole genome shotgun (WGS) entry which is preliminary data.</text>
</comment>
<dbReference type="RefSeq" id="WP_098858863.1">
    <property type="nucleotide sequence ID" value="NZ_NUMG01000027.1"/>
</dbReference>
<dbReference type="SUPFAM" id="SSF48452">
    <property type="entry name" value="TPR-like"/>
    <property type="match status" value="1"/>
</dbReference>
<organism evidence="1 2">
    <name type="scientific">Bacillus cereus</name>
    <dbReference type="NCBI Taxonomy" id="1396"/>
    <lineage>
        <taxon>Bacteria</taxon>
        <taxon>Bacillati</taxon>
        <taxon>Bacillota</taxon>
        <taxon>Bacilli</taxon>
        <taxon>Bacillales</taxon>
        <taxon>Bacillaceae</taxon>
        <taxon>Bacillus</taxon>
        <taxon>Bacillus cereus group</taxon>
    </lineage>
</organism>
<dbReference type="EMBL" id="NUMG01000027">
    <property type="protein sequence ID" value="PGT99428.1"/>
    <property type="molecule type" value="Genomic_DNA"/>
</dbReference>
<evidence type="ECO:0000313" key="2">
    <source>
        <dbReference type="Proteomes" id="UP000225766"/>
    </source>
</evidence>
<name>A0A2C1LNG8_BACCE</name>
<dbReference type="Pfam" id="PF18801">
    <property type="entry name" value="RapH_N"/>
    <property type="match status" value="1"/>
</dbReference>
<dbReference type="InterPro" id="IPR011990">
    <property type="entry name" value="TPR-like_helical_dom_sf"/>
</dbReference>
<gene>
    <name evidence="1" type="ORF">COD19_19085</name>
</gene>
<evidence type="ECO:0000313" key="1">
    <source>
        <dbReference type="EMBL" id="PGT99428.1"/>
    </source>
</evidence>
<dbReference type="Proteomes" id="UP000225766">
    <property type="component" value="Unassembled WGS sequence"/>
</dbReference>
<dbReference type="Pfam" id="PF13424">
    <property type="entry name" value="TPR_12"/>
    <property type="match status" value="1"/>
</dbReference>
<accession>A0A2C1LNG8</accession>
<sequence>MNIQLKEKEKVTQMLNNWYYEIRKRNIEKSRELKREIETHIQNVDNDQNLALHYALLEFRYQYLIGHLSIGKDSFDKIEVFEQPADNLLSYYYHFFKAMHLTITGDYNLAKKQYEEAEAKLQQIPDELEHAEFYYKVATFYCHNQQYVLALQQVSKAKNIFSKHNDCELNIGYCNNLYGLVCIHLKEYELAEEHLVSALDIFKKHEDDHASLFSRHNLGFLYGSQNLSELAIRHISEVTAESPNNYRALLIEACELAKVGDQNKALEVFEKGLTISMDLKNIEYQHHFHILKGIHDNIPGEELEKLVIPGNEYFMKENLHEYIQEYNEKLAIKFYDEDNHLKASRYFYLSSKANGVTKERVGLK</sequence>